<evidence type="ECO:0000313" key="3">
    <source>
        <dbReference type="Proteomes" id="UP000514509"/>
    </source>
</evidence>
<gene>
    <name evidence="2" type="ORF">HUW48_15890</name>
</gene>
<evidence type="ECO:0000259" key="1">
    <source>
        <dbReference type="Pfam" id="PF00485"/>
    </source>
</evidence>
<dbReference type="PRINTS" id="PR00988">
    <property type="entry name" value="URIDINKINASE"/>
</dbReference>
<name>A0A7L7LAI9_9BACT</name>
<dbReference type="InterPro" id="IPR027417">
    <property type="entry name" value="P-loop_NTPase"/>
</dbReference>
<keyword evidence="2" id="KW-0418">Kinase</keyword>
<keyword evidence="2" id="KW-0808">Transferase</keyword>
<accession>A0A7L7LAI9</accession>
<reference evidence="2 3" key="1">
    <citation type="submission" date="2020-06" db="EMBL/GenBank/DDBJ databases">
        <authorList>
            <person name="Hwang Y.J."/>
        </authorList>
    </citation>
    <scope>NUCLEOTIDE SEQUENCE [LARGE SCALE GENOMIC DNA]</scope>
    <source>
        <strain evidence="2 3">KUDC8001</strain>
    </source>
</reference>
<dbReference type="Proteomes" id="UP000514509">
    <property type="component" value="Chromosome"/>
</dbReference>
<evidence type="ECO:0000313" key="2">
    <source>
        <dbReference type="EMBL" id="QMU29429.1"/>
    </source>
</evidence>
<organism evidence="2 3">
    <name type="scientific">Adhaeribacter radiodurans</name>
    <dbReference type="NCBI Taxonomy" id="2745197"/>
    <lineage>
        <taxon>Bacteria</taxon>
        <taxon>Pseudomonadati</taxon>
        <taxon>Bacteroidota</taxon>
        <taxon>Cytophagia</taxon>
        <taxon>Cytophagales</taxon>
        <taxon>Hymenobacteraceae</taxon>
        <taxon>Adhaeribacter</taxon>
    </lineage>
</organism>
<sequence>MQQPFFIGITGGSASGKTTFLKKLIDSFDPKDICLMAQDNYYLPHDDQELDANGVINFDLPSSFDSAAYARDLLKLRNGEVVTRKEYTFNNPDIIPRDLIFNPAPIIVVEGIFVFYFEEVARHLNLRVYIDAEEHVKLHRRILRDVKERGYGGLDDVLYRYANHVVPTYEKYIRPYKYDADLIIPNNRHFENGLEVLVSFLRTKIESYSI</sequence>
<dbReference type="KEGG" id="add:HUW48_15890"/>
<dbReference type="SUPFAM" id="SSF52540">
    <property type="entry name" value="P-loop containing nucleoside triphosphate hydrolases"/>
    <property type="match status" value="1"/>
</dbReference>
<dbReference type="RefSeq" id="WP_182411888.1">
    <property type="nucleotide sequence ID" value="NZ_CP055153.1"/>
</dbReference>
<dbReference type="EMBL" id="CP055153">
    <property type="protein sequence ID" value="QMU29429.1"/>
    <property type="molecule type" value="Genomic_DNA"/>
</dbReference>
<dbReference type="PANTHER" id="PTHR10285">
    <property type="entry name" value="URIDINE KINASE"/>
    <property type="match status" value="1"/>
</dbReference>
<dbReference type="GO" id="GO:0005524">
    <property type="term" value="F:ATP binding"/>
    <property type="evidence" value="ECO:0007669"/>
    <property type="project" value="InterPro"/>
</dbReference>
<feature type="domain" description="Phosphoribulokinase/uridine kinase" evidence="1">
    <location>
        <begin position="6"/>
        <end position="186"/>
    </location>
</feature>
<protein>
    <submittedName>
        <fullName evidence="2">Uridine kinase</fullName>
    </submittedName>
</protein>
<dbReference type="AlphaFoldDB" id="A0A7L7LAI9"/>
<proteinExistence type="predicted"/>
<keyword evidence="3" id="KW-1185">Reference proteome</keyword>
<reference evidence="2 3" key="2">
    <citation type="submission" date="2020-08" db="EMBL/GenBank/DDBJ databases">
        <title>Adhaeribacter dokdonensis sp. nov., isolated from the rhizosphere of Elymus tsukushiensis, a plant native to the Dokdo Islands, Republic of Korea.</title>
        <authorList>
            <person name="Ghim S.Y."/>
        </authorList>
    </citation>
    <scope>NUCLEOTIDE SEQUENCE [LARGE SCALE GENOMIC DNA]</scope>
    <source>
        <strain evidence="2 3">KUDC8001</strain>
    </source>
</reference>
<dbReference type="GO" id="GO:0016301">
    <property type="term" value="F:kinase activity"/>
    <property type="evidence" value="ECO:0007669"/>
    <property type="project" value="UniProtKB-KW"/>
</dbReference>
<dbReference type="Pfam" id="PF00485">
    <property type="entry name" value="PRK"/>
    <property type="match status" value="1"/>
</dbReference>
<dbReference type="Gene3D" id="3.40.50.300">
    <property type="entry name" value="P-loop containing nucleotide triphosphate hydrolases"/>
    <property type="match status" value="1"/>
</dbReference>
<dbReference type="InterPro" id="IPR006083">
    <property type="entry name" value="PRK/URK"/>
</dbReference>